<evidence type="ECO:0000256" key="4">
    <source>
        <dbReference type="ARBA" id="ARBA00022737"/>
    </source>
</evidence>
<accession>A0A024UTB0</accession>
<evidence type="ECO:0008006" key="10">
    <source>
        <dbReference type="Google" id="ProtNLM"/>
    </source>
</evidence>
<dbReference type="InterPro" id="IPR023395">
    <property type="entry name" value="MCP_dom_sf"/>
</dbReference>
<feature type="repeat" description="Solcar" evidence="6">
    <location>
        <begin position="335"/>
        <end position="421"/>
    </location>
</feature>
<feature type="compositionally biased region" description="Low complexity" evidence="8">
    <location>
        <begin position="10"/>
        <end position="22"/>
    </location>
</feature>
<sequence>MPSVTKTGESPSASNSPRPSSPHGDVATSAASSEVPGLGSDMEQDFSISWTIEHLHLYNPDFQLTPEVIDLLHRFFHQLDPDDRGVISGTALMEKIRQVDPHEIHFTTDQLHQLNEEKLQLRKQQRSQLSSFHDEVSPDDVTFDEFCTLVMRWKEISPVGVQMVYTTWVKEMGAVEFGLVNETDGMFMLDLPPSPSAHHADPAVAAPVSTPASSSSSTPAGATTVDATSTEFRSFVAGGLAGVIAKSMLSPVDRVKLLFQVSDHLRFSLRNALYMASDIVKRDGVQALFRGNTINLVKVFMSAGIQHSSFDYVRRRFHESNCNNHDGSAPYVKKLSNTQLIASGSIAGMLSTMCTYPIDVVRTRYMVQQGKIKYSNVLDAVVCMYKAEGIRSFSRGLFVNLVGIVPYTGIGFSLNERFKQSMVEFQHQYFAPANPDSFQLSPFSKFMCSYLAGSIAQTVTYPLDTVRRRIQTDGYVTGAGDTRRYLNMRTTVKAILEQEGLRGFYKGASVTWLRGPLATGISLTAYDLLKEILGVEKV</sequence>
<dbReference type="InterPro" id="IPR018108">
    <property type="entry name" value="MCP_transmembrane"/>
</dbReference>
<dbReference type="SUPFAM" id="SSF47473">
    <property type="entry name" value="EF-hand"/>
    <property type="match status" value="1"/>
</dbReference>
<dbReference type="eggNOG" id="KOG0752">
    <property type="taxonomic scope" value="Eukaryota"/>
</dbReference>
<keyword evidence="5 6" id="KW-0472">Membrane</keyword>
<dbReference type="VEuPathDB" id="FungiDB:H310_01620"/>
<evidence type="ECO:0000256" key="5">
    <source>
        <dbReference type="ARBA" id="ARBA00023136"/>
    </source>
</evidence>
<dbReference type="PANTHER" id="PTHR24089">
    <property type="entry name" value="SOLUTE CARRIER FAMILY 25"/>
    <property type="match status" value="1"/>
</dbReference>
<feature type="compositionally biased region" description="Low complexity" evidence="8">
    <location>
        <begin position="202"/>
        <end position="223"/>
    </location>
</feature>
<dbReference type="SUPFAM" id="SSF103506">
    <property type="entry name" value="Mitochondrial carrier"/>
    <property type="match status" value="1"/>
</dbReference>
<gene>
    <name evidence="9" type="ORF">H310_01620</name>
</gene>
<protein>
    <recommendedName>
        <fullName evidence="10">EF-hand domain-containing protein</fullName>
    </recommendedName>
</protein>
<dbReference type="PROSITE" id="PS50920">
    <property type="entry name" value="SOLCAR"/>
    <property type="match status" value="3"/>
</dbReference>
<keyword evidence="2 7" id="KW-0813">Transport</keyword>
<dbReference type="Gene3D" id="1.50.40.10">
    <property type="entry name" value="Mitochondrial carrier domain"/>
    <property type="match status" value="1"/>
</dbReference>
<feature type="region of interest" description="Disordered" evidence="8">
    <location>
        <begin position="198"/>
        <end position="223"/>
    </location>
</feature>
<keyword evidence="4" id="KW-0677">Repeat</keyword>
<dbReference type="GeneID" id="20078670"/>
<dbReference type="STRING" id="157072.A0A024UTB0"/>
<evidence type="ECO:0000256" key="6">
    <source>
        <dbReference type="PROSITE-ProRule" id="PRU00282"/>
    </source>
</evidence>
<evidence type="ECO:0000256" key="2">
    <source>
        <dbReference type="ARBA" id="ARBA00022448"/>
    </source>
</evidence>
<organism evidence="9">
    <name type="scientific">Aphanomyces invadans</name>
    <dbReference type="NCBI Taxonomy" id="157072"/>
    <lineage>
        <taxon>Eukaryota</taxon>
        <taxon>Sar</taxon>
        <taxon>Stramenopiles</taxon>
        <taxon>Oomycota</taxon>
        <taxon>Saprolegniomycetes</taxon>
        <taxon>Saprolegniales</taxon>
        <taxon>Verrucalvaceae</taxon>
        <taxon>Aphanomyces</taxon>
    </lineage>
</organism>
<name>A0A024UTB0_9STRA</name>
<evidence type="ECO:0000256" key="8">
    <source>
        <dbReference type="SAM" id="MobiDB-lite"/>
    </source>
</evidence>
<feature type="repeat" description="Solcar" evidence="6">
    <location>
        <begin position="229"/>
        <end position="316"/>
    </location>
</feature>
<dbReference type="EMBL" id="KI913953">
    <property type="protein sequence ID" value="ETW09195.1"/>
    <property type="molecule type" value="Genomic_DNA"/>
</dbReference>
<feature type="region of interest" description="Disordered" evidence="8">
    <location>
        <begin position="1"/>
        <end position="40"/>
    </location>
</feature>
<evidence type="ECO:0000256" key="7">
    <source>
        <dbReference type="RuleBase" id="RU000488"/>
    </source>
</evidence>
<dbReference type="RefSeq" id="XP_008863000.1">
    <property type="nucleotide sequence ID" value="XM_008864778.1"/>
</dbReference>
<dbReference type="OrthoDB" id="270584at2759"/>
<dbReference type="InterPro" id="IPR011992">
    <property type="entry name" value="EF-hand-dom_pair"/>
</dbReference>
<comment type="similarity">
    <text evidence="7">Belongs to the mitochondrial carrier (TC 2.A.29) family.</text>
</comment>
<dbReference type="GO" id="GO:0016020">
    <property type="term" value="C:membrane"/>
    <property type="evidence" value="ECO:0007669"/>
    <property type="project" value="UniProtKB-SubCell"/>
</dbReference>
<dbReference type="RefSeq" id="XP_008862999.1">
    <property type="nucleotide sequence ID" value="XM_008864777.1"/>
</dbReference>
<evidence type="ECO:0000313" key="9">
    <source>
        <dbReference type="EMBL" id="ETW09195.1"/>
    </source>
</evidence>
<dbReference type="PRINTS" id="PR00926">
    <property type="entry name" value="MITOCARRIER"/>
</dbReference>
<feature type="repeat" description="Solcar" evidence="6">
    <location>
        <begin position="444"/>
        <end position="532"/>
    </location>
</feature>
<evidence type="ECO:0000256" key="3">
    <source>
        <dbReference type="ARBA" id="ARBA00022692"/>
    </source>
</evidence>
<keyword evidence="3 6" id="KW-0812">Transmembrane</keyword>
<dbReference type="EMBL" id="KI913953">
    <property type="protein sequence ID" value="ETW09194.1"/>
    <property type="molecule type" value="Genomic_DNA"/>
</dbReference>
<evidence type="ECO:0000256" key="1">
    <source>
        <dbReference type="ARBA" id="ARBA00004141"/>
    </source>
</evidence>
<dbReference type="GO" id="GO:0055085">
    <property type="term" value="P:transmembrane transport"/>
    <property type="evidence" value="ECO:0007669"/>
    <property type="project" value="InterPro"/>
</dbReference>
<dbReference type="Pfam" id="PF00153">
    <property type="entry name" value="Mito_carr"/>
    <property type="match status" value="3"/>
</dbReference>
<reference evidence="9" key="1">
    <citation type="submission" date="2013-12" db="EMBL/GenBank/DDBJ databases">
        <title>The Genome Sequence of Aphanomyces invadans NJM9701.</title>
        <authorList>
            <consortium name="The Broad Institute Genomics Platform"/>
            <person name="Russ C."/>
            <person name="Tyler B."/>
            <person name="van West P."/>
            <person name="Dieguez-Uribeondo J."/>
            <person name="Young S.K."/>
            <person name="Zeng Q."/>
            <person name="Gargeya S."/>
            <person name="Fitzgerald M."/>
            <person name="Abouelleil A."/>
            <person name="Alvarado L."/>
            <person name="Chapman S.B."/>
            <person name="Gainer-Dewar J."/>
            <person name="Goldberg J."/>
            <person name="Griggs A."/>
            <person name="Gujja S."/>
            <person name="Hansen M."/>
            <person name="Howarth C."/>
            <person name="Imamovic A."/>
            <person name="Ireland A."/>
            <person name="Larimer J."/>
            <person name="McCowan C."/>
            <person name="Murphy C."/>
            <person name="Pearson M."/>
            <person name="Poon T.W."/>
            <person name="Priest M."/>
            <person name="Roberts A."/>
            <person name="Saif S."/>
            <person name="Shea T."/>
            <person name="Sykes S."/>
            <person name="Wortman J."/>
            <person name="Nusbaum C."/>
            <person name="Birren B."/>
        </authorList>
    </citation>
    <scope>NUCLEOTIDE SEQUENCE [LARGE SCALE GENOMIC DNA]</scope>
    <source>
        <strain evidence="9">NJM9701</strain>
    </source>
</reference>
<dbReference type="InterPro" id="IPR002067">
    <property type="entry name" value="MCP"/>
</dbReference>
<proteinExistence type="inferred from homology"/>
<comment type="subcellular location">
    <subcellularLocation>
        <location evidence="1">Membrane</location>
        <topology evidence="1">Multi-pass membrane protein</topology>
    </subcellularLocation>
</comment>
<dbReference type="AlphaFoldDB" id="A0A024UTB0"/>